<evidence type="ECO:0000313" key="5">
    <source>
        <dbReference type="Proteomes" id="UP000325313"/>
    </source>
</evidence>
<accession>A0A5B0N0V7</accession>
<dbReference type="GO" id="GO:0019748">
    <property type="term" value="P:secondary metabolic process"/>
    <property type="evidence" value="ECO:0007669"/>
    <property type="project" value="TreeGrafter"/>
</dbReference>
<keyword evidence="2" id="KW-0436">Ligase</keyword>
<dbReference type="SUPFAM" id="SSF56801">
    <property type="entry name" value="Acetyl-CoA synthetase-like"/>
    <property type="match status" value="1"/>
</dbReference>
<dbReference type="PANTHER" id="PTHR24096">
    <property type="entry name" value="LONG-CHAIN-FATTY-ACID--COA LIGASE"/>
    <property type="match status" value="1"/>
</dbReference>
<sequence>MANQTIYRSPWGNTLPQLEKRLNIWDFMRSTMSAEALSSPEPRCIDVGSGESWSLSQILDHAETLAKFLVSSFGGRRSTWNTGGANVDYEVITVGVLAPNIPAIPIVAYSCMAAGLPVTPLPVGSSSSEIAYLVCLAQCEIVFVHPSQLETIKTSGYPTERIILTEPFEGWDGQILPDLLVIARSLPEFTIDGKHPMPKHQVALVVFSSGSTGNPKAVMITHQNIYALLICRVLTSGANVGVEKKTAVILSVLPMREFNHFRSTFFLKSPSDVADCLIHNSKAIFMDF</sequence>
<evidence type="ECO:0000256" key="1">
    <source>
        <dbReference type="ARBA" id="ARBA00006432"/>
    </source>
</evidence>
<organism evidence="4 5">
    <name type="scientific">Puccinia graminis f. sp. tritici</name>
    <dbReference type="NCBI Taxonomy" id="56615"/>
    <lineage>
        <taxon>Eukaryota</taxon>
        <taxon>Fungi</taxon>
        <taxon>Dikarya</taxon>
        <taxon>Basidiomycota</taxon>
        <taxon>Pucciniomycotina</taxon>
        <taxon>Pucciniomycetes</taxon>
        <taxon>Pucciniales</taxon>
        <taxon>Pucciniaceae</taxon>
        <taxon>Puccinia</taxon>
    </lineage>
</organism>
<dbReference type="Gene3D" id="3.40.50.12780">
    <property type="entry name" value="N-terminal domain of ligase-like"/>
    <property type="match status" value="1"/>
</dbReference>
<protein>
    <recommendedName>
        <fullName evidence="3">AMP-dependent synthetase/ligase domain-containing protein</fullName>
    </recommendedName>
</protein>
<gene>
    <name evidence="4" type="ORF">PGTUg99_014412</name>
</gene>
<dbReference type="InterPro" id="IPR020845">
    <property type="entry name" value="AMP-binding_CS"/>
</dbReference>
<dbReference type="Proteomes" id="UP000325313">
    <property type="component" value="Unassembled WGS sequence"/>
</dbReference>
<dbReference type="GO" id="GO:0016405">
    <property type="term" value="F:CoA-ligase activity"/>
    <property type="evidence" value="ECO:0007669"/>
    <property type="project" value="TreeGrafter"/>
</dbReference>
<proteinExistence type="inferred from homology"/>
<evidence type="ECO:0000259" key="3">
    <source>
        <dbReference type="Pfam" id="PF00501"/>
    </source>
</evidence>
<dbReference type="EMBL" id="VDEP01000440">
    <property type="protein sequence ID" value="KAA1081828.1"/>
    <property type="molecule type" value="Genomic_DNA"/>
</dbReference>
<name>A0A5B0N0V7_PUCGR</name>
<evidence type="ECO:0000313" key="4">
    <source>
        <dbReference type="EMBL" id="KAA1081828.1"/>
    </source>
</evidence>
<dbReference type="AlphaFoldDB" id="A0A5B0N0V7"/>
<comment type="caution">
    <text evidence="4">The sequence shown here is derived from an EMBL/GenBank/DDBJ whole genome shotgun (WGS) entry which is preliminary data.</text>
</comment>
<reference evidence="4 5" key="1">
    <citation type="submission" date="2019-05" db="EMBL/GenBank/DDBJ databases">
        <title>Emergence of the Ug99 lineage of the wheat stem rust pathogen through somatic hybridization.</title>
        <authorList>
            <person name="Li F."/>
            <person name="Upadhyaya N.M."/>
            <person name="Sperschneider J."/>
            <person name="Matny O."/>
            <person name="Nguyen-Phuc H."/>
            <person name="Mago R."/>
            <person name="Raley C."/>
            <person name="Miller M.E."/>
            <person name="Silverstein K.A.T."/>
            <person name="Henningsen E."/>
            <person name="Hirsch C.D."/>
            <person name="Visser B."/>
            <person name="Pretorius Z.A."/>
            <person name="Steffenson B.J."/>
            <person name="Schwessinger B."/>
            <person name="Dodds P.N."/>
            <person name="Figueroa M."/>
        </authorList>
    </citation>
    <scope>NUCLEOTIDE SEQUENCE [LARGE SCALE GENOMIC DNA]</scope>
    <source>
        <strain evidence="4 5">Ug99</strain>
    </source>
</reference>
<dbReference type="Pfam" id="PF00501">
    <property type="entry name" value="AMP-binding"/>
    <property type="match status" value="1"/>
</dbReference>
<dbReference type="InterPro" id="IPR042099">
    <property type="entry name" value="ANL_N_sf"/>
</dbReference>
<comment type="similarity">
    <text evidence="1">Belongs to the ATP-dependent AMP-binding enzyme family.</text>
</comment>
<dbReference type="PANTHER" id="PTHR24096:SF149">
    <property type="entry name" value="AMP-BINDING DOMAIN-CONTAINING PROTEIN-RELATED"/>
    <property type="match status" value="1"/>
</dbReference>
<dbReference type="InterPro" id="IPR000873">
    <property type="entry name" value="AMP-dep_synth/lig_dom"/>
</dbReference>
<dbReference type="PROSITE" id="PS00455">
    <property type="entry name" value="AMP_BINDING"/>
    <property type="match status" value="1"/>
</dbReference>
<evidence type="ECO:0000256" key="2">
    <source>
        <dbReference type="ARBA" id="ARBA00022598"/>
    </source>
</evidence>
<feature type="domain" description="AMP-dependent synthetase/ligase" evidence="3">
    <location>
        <begin position="45"/>
        <end position="255"/>
    </location>
</feature>